<sequence>MNSLSLVARLGVLAFCSLFLSGCFFKEEALIAHDFLYAESGDQVEVYAREGGKKYRWKQLSDIRVAIENKRASTLKFTAPTVTEKTDLVFELKAKFDDPVHDQITITVFPILTINGVRLPPEPLPEENNATLVGIDSNDNGVRDDVERAIYTTYPTKIRQQVLMQTARADQQMLADPDGVENAVKWDRIMTNNTIACKSYLYDTFNLGFDLPSTDFLEDAIYNTKARVERYLRYNHALGGGVYGVKRHEEVESACEFNVPEAMGVVQ</sequence>
<evidence type="ECO:0000313" key="1">
    <source>
        <dbReference type="EMBL" id="VAW49681.1"/>
    </source>
</evidence>
<reference evidence="1" key="1">
    <citation type="submission" date="2018-06" db="EMBL/GenBank/DDBJ databases">
        <authorList>
            <person name="Zhirakovskaya E."/>
        </authorList>
    </citation>
    <scope>NUCLEOTIDE SEQUENCE</scope>
</reference>
<name>A0A3B0W326_9ZZZZ</name>
<dbReference type="EMBL" id="UOFB01000371">
    <property type="protein sequence ID" value="VAW49681.1"/>
    <property type="molecule type" value="Genomic_DNA"/>
</dbReference>
<protein>
    <submittedName>
        <fullName evidence="1">Uncharacterized protein</fullName>
    </submittedName>
</protein>
<dbReference type="Gene3D" id="2.60.40.3010">
    <property type="match status" value="1"/>
</dbReference>
<accession>A0A3B0W326</accession>
<gene>
    <name evidence="1" type="ORF">MNBD_GAMMA04-165</name>
</gene>
<proteinExistence type="predicted"/>
<dbReference type="AlphaFoldDB" id="A0A3B0W326"/>
<organism evidence="1">
    <name type="scientific">hydrothermal vent metagenome</name>
    <dbReference type="NCBI Taxonomy" id="652676"/>
    <lineage>
        <taxon>unclassified sequences</taxon>
        <taxon>metagenomes</taxon>
        <taxon>ecological metagenomes</taxon>
    </lineage>
</organism>